<comment type="caution">
    <text evidence="1">The sequence shown here is derived from an EMBL/GenBank/DDBJ whole genome shotgun (WGS) entry which is preliminary data.</text>
</comment>
<proteinExistence type="predicted"/>
<reference evidence="1" key="2">
    <citation type="submission" date="2021-04" db="EMBL/GenBank/DDBJ databases">
        <authorList>
            <person name="Gilroy R."/>
        </authorList>
    </citation>
    <scope>NUCLEOTIDE SEQUENCE</scope>
    <source>
        <strain evidence="1">CHK178-16964</strain>
    </source>
</reference>
<sequence length="231" mass="27458">MNYLWEAVIKASEEEIPPDQLKFKMARRFSGYLELSNPYLNQESIKDLPDIEINLYYRFYHIFKNLCHPEQKDFPDLSQSLTNMIVHQLGQNDVLSGMSRKEYYKELLYQDFQNGDFGKEARSQLALFTREEREIILSGLLRQYETGSSLDIFKDMVQDLMDDSIVYQSNDHFYEIMVYIGQKENEKLRNKISLIIHLFAELPFHVEVYYQYHFGIMGVDCTMELDDMTLC</sequence>
<gene>
    <name evidence="1" type="ORF">IAA07_05405</name>
</gene>
<dbReference type="EMBL" id="DWZA01000051">
    <property type="protein sequence ID" value="HJA71006.1"/>
    <property type="molecule type" value="Genomic_DNA"/>
</dbReference>
<dbReference type="Proteomes" id="UP000823900">
    <property type="component" value="Unassembled WGS sequence"/>
</dbReference>
<evidence type="ECO:0008006" key="3">
    <source>
        <dbReference type="Google" id="ProtNLM"/>
    </source>
</evidence>
<accession>A0A9D2KPG8</accession>
<organism evidence="1 2">
    <name type="scientific">Candidatus Lachnoclostridium stercoravium</name>
    <dbReference type="NCBI Taxonomy" id="2838633"/>
    <lineage>
        <taxon>Bacteria</taxon>
        <taxon>Bacillati</taxon>
        <taxon>Bacillota</taxon>
        <taxon>Clostridia</taxon>
        <taxon>Lachnospirales</taxon>
        <taxon>Lachnospiraceae</taxon>
    </lineage>
</organism>
<dbReference type="AlphaFoldDB" id="A0A9D2KPG8"/>
<protein>
    <recommendedName>
        <fullName evidence="3">Iron-dependent peroxidase</fullName>
    </recommendedName>
</protein>
<evidence type="ECO:0000313" key="1">
    <source>
        <dbReference type="EMBL" id="HJA71006.1"/>
    </source>
</evidence>
<name>A0A9D2KPG8_9FIRM</name>
<reference evidence="1" key="1">
    <citation type="journal article" date="2021" name="PeerJ">
        <title>Extensive microbial diversity within the chicken gut microbiome revealed by metagenomics and culture.</title>
        <authorList>
            <person name="Gilroy R."/>
            <person name="Ravi A."/>
            <person name="Getino M."/>
            <person name="Pursley I."/>
            <person name="Horton D.L."/>
            <person name="Alikhan N.F."/>
            <person name="Baker D."/>
            <person name="Gharbi K."/>
            <person name="Hall N."/>
            <person name="Watson M."/>
            <person name="Adriaenssens E.M."/>
            <person name="Foster-Nyarko E."/>
            <person name="Jarju S."/>
            <person name="Secka A."/>
            <person name="Antonio M."/>
            <person name="Oren A."/>
            <person name="Chaudhuri R.R."/>
            <person name="La Ragione R."/>
            <person name="Hildebrand F."/>
            <person name="Pallen M.J."/>
        </authorList>
    </citation>
    <scope>NUCLEOTIDE SEQUENCE</scope>
    <source>
        <strain evidence="1">CHK178-16964</strain>
    </source>
</reference>
<evidence type="ECO:0000313" key="2">
    <source>
        <dbReference type="Proteomes" id="UP000823900"/>
    </source>
</evidence>